<comment type="pathway">
    <text evidence="1 10">Metabolic intermediate biosynthesis; 1-deoxy-D-xylulose 5-phosphate biosynthesis; 1-deoxy-D-xylulose 5-phosphate from D-glyceraldehyde 3-phosphate and pyruvate: step 1/1.</text>
</comment>
<dbReference type="GO" id="GO:0009228">
    <property type="term" value="P:thiamine biosynthetic process"/>
    <property type="evidence" value="ECO:0007669"/>
    <property type="project" value="UniProtKB-UniRule"/>
</dbReference>
<protein>
    <recommendedName>
        <fullName evidence="10">1-deoxy-D-xylulose-5-phosphate synthase</fullName>
        <ecNumber evidence="10">2.2.1.7</ecNumber>
    </recommendedName>
    <alternativeName>
        <fullName evidence="10">1-deoxyxylulose-5-phosphate synthase</fullName>
        <shortName evidence="10">DXP synthase</shortName>
        <shortName evidence="10">DXPS</shortName>
    </alternativeName>
</protein>
<comment type="subunit">
    <text evidence="3 10">Homodimer.</text>
</comment>
<dbReference type="SUPFAM" id="SSF52518">
    <property type="entry name" value="Thiamin diphosphate-binding fold (THDP-binding)"/>
    <property type="match status" value="2"/>
</dbReference>
<dbReference type="SMART" id="SM00861">
    <property type="entry name" value="Transket_pyr"/>
    <property type="match status" value="1"/>
</dbReference>
<accession>A0A7X0WZS6</accession>
<dbReference type="PANTHER" id="PTHR43322:SF5">
    <property type="entry name" value="1-DEOXY-D-XYLULOSE-5-PHOSPHATE SYNTHASE, CHLOROPLASTIC"/>
    <property type="match status" value="1"/>
</dbReference>
<dbReference type="FunFam" id="3.40.50.920:FF:000002">
    <property type="entry name" value="1-deoxy-D-xylulose-5-phosphate synthase"/>
    <property type="match status" value="1"/>
</dbReference>
<dbReference type="FunFam" id="3.40.50.970:FF:000030">
    <property type="entry name" value="1-deoxy-D-xylulose-5-phosphate synthase"/>
    <property type="match status" value="1"/>
</dbReference>
<dbReference type="PROSITE" id="PS00802">
    <property type="entry name" value="TRANSKETOLASE_2"/>
    <property type="match status" value="1"/>
</dbReference>
<dbReference type="InterPro" id="IPR029061">
    <property type="entry name" value="THDP-binding"/>
</dbReference>
<dbReference type="GO" id="GO:0008661">
    <property type="term" value="F:1-deoxy-D-xylulose-5-phosphate synthase activity"/>
    <property type="evidence" value="ECO:0007669"/>
    <property type="project" value="UniProtKB-UniRule"/>
</dbReference>
<keyword evidence="4 10" id="KW-0808">Transferase</keyword>
<evidence type="ECO:0000313" key="12">
    <source>
        <dbReference type="EMBL" id="MBC1484956.1"/>
    </source>
</evidence>
<feature type="binding site" evidence="10">
    <location>
        <position position="178"/>
    </location>
    <ligand>
        <name>Mg(2+)</name>
        <dbReference type="ChEBI" id="CHEBI:18420"/>
    </ligand>
</feature>
<dbReference type="Pfam" id="PF02780">
    <property type="entry name" value="Transketolase_C"/>
    <property type="match status" value="1"/>
</dbReference>
<dbReference type="GO" id="GO:0030976">
    <property type="term" value="F:thiamine pyrophosphate binding"/>
    <property type="evidence" value="ECO:0007669"/>
    <property type="project" value="UniProtKB-UniRule"/>
</dbReference>
<dbReference type="UniPathway" id="UPA00064">
    <property type="reaction ID" value="UER00091"/>
</dbReference>
<dbReference type="Gene3D" id="3.40.50.920">
    <property type="match status" value="1"/>
</dbReference>
<comment type="cofactor">
    <cofactor evidence="10">
        <name>thiamine diphosphate</name>
        <dbReference type="ChEBI" id="CHEBI:58937"/>
    </cofactor>
    <text evidence="10">Binds 1 thiamine pyrophosphate per subunit.</text>
</comment>
<feature type="binding site" evidence="10">
    <location>
        <position position="77"/>
    </location>
    <ligand>
        <name>thiamine diphosphate</name>
        <dbReference type="ChEBI" id="CHEBI:58937"/>
    </ligand>
</feature>
<proteinExistence type="inferred from homology"/>
<organism evidence="12 13">
    <name type="scientific">Listeria seeligeri</name>
    <dbReference type="NCBI Taxonomy" id="1640"/>
    <lineage>
        <taxon>Bacteria</taxon>
        <taxon>Bacillati</taxon>
        <taxon>Bacillota</taxon>
        <taxon>Bacilli</taxon>
        <taxon>Bacillales</taxon>
        <taxon>Listeriaceae</taxon>
        <taxon>Listeria</taxon>
    </lineage>
</organism>
<dbReference type="GO" id="GO:0000287">
    <property type="term" value="F:magnesium ion binding"/>
    <property type="evidence" value="ECO:0007669"/>
    <property type="project" value="UniProtKB-UniRule"/>
</dbReference>
<dbReference type="PANTHER" id="PTHR43322">
    <property type="entry name" value="1-D-DEOXYXYLULOSE 5-PHOSPHATE SYNTHASE-RELATED"/>
    <property type="match status" value="1"/>
</dbReference>
<dbReference type="HAMAP" id="MF_00315">
    <property type="entry name" value="DXP_synth"/>
    <property type="match status" value="1"/>
</dbReference>
<evidence type="ECO:0000313" key="13">
    <source>
        <dbReference type="Proteomes" id="UP000523362"/>
    </source>
</evidence>
<feature type="binding site" evidence="10">
    <location>
        <begin position="150"/>
        <end position="151"/>
    </location>
    <ligand>
        <name>thiamine diphosphate</name>
        <dbReference type="ChEBI" id="CHEBI:58937"/>
    </ligand>
</feature>
<feature type="binding site" evidence="10">
    <location>
        <position position="149"/>
    </location>
    <ligand>
        <name>Mg(2+)</name>
        <dbReference type="ChEBI" id="CHEBI:18420"/>
    </ligand>
</feature>
<evidence type="ECO:0000256" key="2">
    <source>
        <dbReference type="ARBA" id="ARBA00011081"/>
    </source>
</evidence>
<dbReference type="Pfam" id="PF13292">
    <property type="entry name" value="DXP_synthase_N"/>
    <property type="match status" value="1"/>
</dbReference>
<reference evidence="12 13" key="1">
    <citation type="submission" date="2020-03" db="EMBL/GenBank/DDBJ databases">
        <title>Soil Listeria distribution.</title>
        <authorList>
            <person name="Liao J."/>
            <person name="Wiedmann M."/>
        </authorList>
    </citation>
    <scope>NUCLEOTIDE SEQUENCE [LARGE SCALE GENOMIC DNA]</scope>
    <source>
        <strain evidence="12 13">FSL L7-1560</strain>
    </source>
</reference>
<dbReference type="CDD" id="cd02007">
    <property type="entry name" value="TPP_DXS"/>
    <property type="match status" value="1"/>
</dbReference>
<feature type="domain" description="Transketolase-like pyrimidine-binding" evidence="11">
    <location>
        <begin position="321"/>
        <end position="486"/>
    </location>
</feature>
<dbReference type="CDD" id="cd07033">
    <property type="entry name" value="TPP_PYR_DXS_TK_like"/>
    <property type="match status" value="1"/>
</dbReference>
<comment type="function">
    <text evidence="10">Catalyzes the acyloin condensation reaction between C atoms 2 and 3 of pyruvate and glyceraldehyde 3-phosphate to yield 1-deoxy-D-xylulose-5-phosphate (DXP).</text>
</comment>
<gene>
    <name evidence="10" type="primary">dxs</name>
    <name evidence="12" type="ORF">HB897_01770</name>
</gene>
<comment type="catalytic activity">
    <reaction evidence="10">
        <text>D-glyceraldehyde 3-phosphate + pyruvate + H(+) = 1-deoxy-D-xylulose 5-phosphate + CO2</text>
        <dbReference type="Rhea" id="RHEA:12605"/>
        <dbReference type="ChEBI" id="CHEBI:15361"/>
        <dbReference type="ChEBI" id="CHEBI:15378"/>
        <dbReference type="ChEBI" id="CHEBI:16526"/>
        <dbReference type="ChEBI" id="CHEBI:57792"/>
        <dbReference type="ChEBI" id="CHEBI:59776"/>
        <dbReference type="EC" id="2.2.1.7"/>
    </reaction>
</comment>
<dbReference type="InterPro" id="IPR033248">
    <property type="entry name" value="Transketolase_C"/>
</dbReference>
<evidence type="ECO:0000256" key="6">
    <source>
        <dbReference type="ARBA" id="ARBA00022842"/>
    </source>
</evidence>
<evidence type="ECO:0000259" key="11">
    <source>
        <dbReference type="SMART" id="SM00861"/>
    </source>
</evidence>
<dbReference type="InterPro" id="IPR009014">
    <property type="entry name" value="Transketo_C/PFOR_II"/>
</dbReference>
<dbReference type="GO" id="GO:0019288">
    <property type="term" value="P:isopentenyl diphosphate biosynthetic process, methylerythritol 4-phosphate pathway"/>
    <property type="evidence" value="ECO:0007669"/>
    <property type="project" value="TreeGrafter"/>
</dbReference>
<dbReference type="NCBIfam" id="TIGR00204">
    <property type="entry name" value="dxs"/>
    <property type="match status" value="1"/>
</dbReference>
<dbReference type="Gene3D" id="3.40.50.970">
    <property type="match status" value="2"/>
</dbReference>
<dbReference type="Proteomes" id="UP000523362">
    <property type="component" value="Unassembled WGS sequence"/>
</dbReference>
<name>A0A7X0WZS6_LISSE</name>
<dbReference type="AlphaFoldDB" id="A0A7X0WZS6"/>
<dbReference type="InterPro" id="IPR049557">
    <property type="entry name" value="Transketolase_CS"/>
</dbReference>
<dbReference type="NCBIfam" id="NF003933">
    <property type="entry name" value="PRK05444.2-2"/>
    <property type="match status" value="1"/>
</dbReference>
<dbReference type="RefSeq" id="WP_185383211.1">
    <property type="nucleotide sequence ID" value="NZ_JAARRG010000001.1"/>
</dbReference>
<evidence type="ECO:0000256" key="5">
    <source>
        <dbReference type="ARBA" id="ARBA00022723"/>
    </source>
</evidence>
<comment type="cofactor">
    <cofactor evidence="10">
        <name>Mg(2+)</name>
        <dbReference type="ChEBI" id="CHEBI:18420"/>
    </cofactor>
    <text evidence="10">Binds 1 Mg(2+) ion per subunit.</text>
</comment>
<dbReference type="EC" id="2.2.1.7" evidence="10"/>
<dbReference type="SUPFAM" id="SSF52922">
    <property type="entry name" value="TK C-terminal domain-like"/>
    <property type="match status" value="1"/>
</dbReference>
<sequence>MSCFYLDLLKIKDPSFIKQLDIKELEALAADIRAFLITSTSKSGGHIGPNLGVVELTIAMHYTFTSPKDKFIWDVGHQSYVHKILTGRASQFETLRQHGGLDGFPKRRESLHDVFETGHSSTSLSAAAGMVIARDIKQEDFRVVPVIGDGALTGGMALEALNHIGDMGKDMIVILNDNDMSIAPNVGALHNVLGKLRTSDKFVRTKKDLDKIMRKIPTAGEKVADTAGKIKDSVKHLLVEGTFFEELGFMYLGPVDGHNLQDLITNLEFAKRTSGPVLLHIVTKKGKGYKPAELDERGTWHGTGPYKVETGSFIKPAQTAPSWSSIISKELMRLAAEDDRIVAITPAMPVGSKLEKFAATFPERFFDVGIAEQHATTMAAGLASQGMKPFLAIYSTFLQRAYDQVVHDVCRQKLNVVFGIDRAGLVGADGETHQGIFDISFLSSIPNMIISMPKDEVEAKRLMDTAFAYDEGPIAIRYPRGNGLGGEQSITTELIPIGEWETIIQPIDAVIITFGPTIQLAIGAAEQLALEGKRVGVINARFIKPLDEALLHHIFKLNIPVLTAEESLLKGGFGSSVLEFMEVNNYTDIIFHRIGLPDQFISHGSVSLILESYGISVSGFVVKINEMLAQSEKLRAKRL</sequence>
<keyword evidence="5 10" id="KW-0479">Metal-binding</keyword>
<dbReference type="EMBL" id="JAARRG010000001">
    <property type="protein sequence ID" value="MBC1484956.1"/>
    <property type="molecule type" value="Genomic_DNA"/>
</dbReference>
<evidence type="ECO:0000256" key="9">
    <source>
        <dbReference type="ARBA" id="ARBA00023229"/>
    </source>
</evidence>
<evidence type="ECO:0000256" key="1">
    <source>
        <dbReference type="ARBA" id="ARBA00004980"/>
    </source>
</evidence>
<feature type="binding site" evidence="10">
    <location>
        <position position="289"/>
    </location>
    <ligand>
        <name>thiamine diphosphate</name>
        <dbReference type="ChEBI" id="CHEBI:58937"/>
    </ligand>
</feature>
<evidence type="ECO:0000256" key="8">
    <source>
        <dbReference type="ARBA" id="ARBA00023052"/>
    </source>
</evidence>
<evidence type="ECO:0000256" key="3">
    <source>
        <dbReference type="ARBA" id="ARBA00011738"/>
    </source>
</evidence>
<evidence type="ECO:0000256" key="10">
    <source>
        <dbReference type="HAMAP-Rule" id="MF_00315"/>
    </source>
</evidence>
<keyword evidence="6 10" id="KW-0460">Magnesium</keyword>
<dbReference type="GO" id="GO:0016114">
    <property type="term" value="P:terpenoid biosynthetic process"/>
    <property type="evidence" value="ECO:0007669"/>
    <property type="project" value="UniProtKB-UniRule"/>
</dbReference>
<keyword evidence="9 10" id="KW-0414">Isoprene biosynthesis</keyword>
<evidence type="ECO:0000256" key="7">
    <source>
        <dbReference type="ARBA" id="ARBA00022977"/>
    </source>
</evidence>
<feature type="binding site" evidence="10">
    <location>
        <position position="372"/>
    </location>
    <ligand>
        <name>thiamine diphosphate</name>
        <dbReference type="ChEBI" id="CHEBI:58937"/>
    </ligand>
</feature>
<comment type="similarity">
    <text evidence="2 10">Belongs to the transketolase family. DXPS subfamily.</text>
</comment>
<feature type="binding site" evidence="10">
    <location>
        <begin position="118"/>
        <end position="120"/>
    </location>
    <ligand>
        <name>thiamine diphosphate</name>
        <dbReference type="ChEBI" id="CHEBI:58937"/>
    </ligand>
</feature>
<comment type="caution">
    <text evidence="12">The sequence shown here is derived from an EMBL/GenBank/DDBJ whole genome shotgun (WGS) entry which is preliminary data.</text>
</comment>
<dbReference type="InterPro" id="IPR020826">
    <property type="entry name" value="Transketolase_BS"/>
</dbReference>
<keyword evidence="8 10" id="KW-0786">Thiamine pyrophosphate</keyword>
<keyword evidence="7 10" id="KW-0784">Thiamine biosynthesis</keyword>
<feature type="binding site" evidence="10">
    <location>
        <position position="178"/>
    </location>
    <ligand>
        <name>thiamine diphosphate</name>
        <dbReference type="ChEBI" id="CHEBI:58937"/>
    </ligand>
</feature>
<evidence type="ECO:0000256" key="4">
    <source>
        <dbReference type="ARBA" id="ARBA00022679"/>
    </source>
</evidence>
<dbReference type="PROSITE" id="PS00801">
    <property type="entry name" value="TRANSKETOLASE_1"/>
    <property type="match status" value="1"/>
</dbReference>
<dbReference type="GO" id="GO:0005829">
    <property type="term" value="C:cytosol"/>
    <property type="evidence" value="ECO:0007669"/>
    <property type="project" value="TreeGrafter"/>
</dbReference>
<dbReference type="InterPro" id="IPR005475">
    <property type="entry name" value="Transketolase-like_Pyr-bd"/>
</dbReference>
<dbReference type="Pfam" id="PF02779">
    <property type="entry name" value="Transket_pyr"/>
    <property type="match status" value="1"/>
</dbReference>
<dbReference type="InterPro" id="IPR005477">
    <property type="entry name" value="Dxylulose-5-P_synthase"/>
</dbReference>